<dbReference type="GO" id="GO:0016491">
    <property type="term" value="F:oxidoreductase activity"/>
    <property type="evidence" value="ECO:0007669"/>
    <property type="project" value="UniProtKB-KW"/>
</dbReference>
<reference evidence="3 4" key="1">
    <citation type="submission" date="2019-02" db="EMBL/GenBank/DDBJ databases">
        <title>Genomic Encyclopedia of Type Strains, Phase IV (KMG-IV): sequencing the most valuable type-strain genomes for metagenomic binning, comparative biology and taxonomic classification.</title>
        <authorList>
            <person name="Goeker M."/>
        </authorList>
    </citation>
    <scope>NUCLEOTIDE SEQUENCE [LARGE SCALE GENOMIC DNA]</scope>
    <source>
        <strain evidence="3 4">DSM 101727</strain>
    </source>
</reference>
<dbReference type="InterPro" id="IPR020904">
    <property type="entry name" value="Sc_DH/Rdtase_CS"/>
</dbReference>
<comment type="caution">
    <text evidence="3">The sequence shown here is derived from an EMBL/GenBank/DDBJ whole genome shotgun (WGS) entry which is preliminary data.</text>
</comment>
<accession>A0A4Q7L8A6</accession>
<dbReference type="EMBL" id="SGWQ01000001">
    <property type="protein sequence ID" value="RZS45160.1"/>
    <property type="molecule type" value="Genomic_DNA"/>
</dbReference>
<dbReference type="Proteomes" id="UP000294257">
    <property type="component" value="Unassembled WGS sequence"/>
</dbReference>
<evidence type="ECO:0000313" key="3">
    <source>
        <dbReference type="EMBL" id="RZS45160.1"/>
    </source>
</evidence>
<dbReference type="AlphaFoldDB" id="A0A4Q7L8A6"/>
<comment type="similarity">
    <text evidence="1">Belongs to the short-chain dehydrogenases/reductases (SDR) family.</text>
</comment>
<evidence type="ECO:0000313" key="4">
    <source>
        <dbReference type="Proteomes" id="UP000294257"/>
    </source>
</evidence>
<dbReference type="OrthoDB" id="9803333at2"/>
<dbReference type="PROSITE" id="PS00061">
    <property type="entry name" value="ADH_SHORT"/>
    <property type="match status" value="1"/>
</dbReference>
<evidence type="ECO:0000256" key="1">
    <source>
        <dbReference type="ARBA" id="ARBA00006484"/>
    </source>
</evidence>
<organism evidence="3 4">
    <name type="scientific">Herbihabitans rhizosphaerae</name>
    <dbReference type="NCBI Taxonomy" id="1872711"/>
    <lineage>
        <taxon>Bacteria</taxon>
        <taxon>Bacillati</taxon>
        <taxon>Actinomycetota</taxon>
        <taxon>Actinomycetes</taxon>
        <taxon>Pseudonocardiales</taxon>
        <taxon>Pseudonocardiaceae</taxon>
        <taxon>Herbihabitans</taxon>
    </lineage>
</organism>
<gene>
    <name evidence="3" type="ORF">EV193_1011047</name>
</gene>
<dbReference type="PRINTS" id="PR00080">
    <property type="entry name" value="SDRFAMILY"/>
</dbReference>
<dbReference type="SUPFAM" id="SSF51735">
    <property type="entry name" value="NAD(P)-binding Rossmann-fold domains"/>
    <property type="match status" value="1"/>
</dbReference>
<dbReference type="Pfam" id="PF13561">
    <property type="entry name" value="adh_short_C2"/>
    <property type="match status" value="1"/>
</dbReference>
<keyword evidence="4" id="KW-1185">Reference proteome</keyword>
<dbReference type="InterPro" id="IPR036291">
    <property type="entry name" value="NAD(P)-bd_dom_sf"/>
</dbReference>
<protein>
    <submittedName>
        <fullName evidence="3">3-oxoacyl-[acyl-carrier protein] reductase</fullName>
    </submittedName>
</protein>
<dbReference type="PRINTS" id="PR00081">
    <property type="entry name" value="GDHRDH"/>
</dbReference>
<dbReference type="Gene3D" id="3.40.50.720">
    <property type="entry name" value="NAD(P)-binding Rossmann-like Domain"/>
    <property type="match status" value="1"/>
</dbReference>
<dbReference type="RefSeq" id="WP_130342737.1">
    <property type="nucleotide sequence ID" value="NZ_SGWQ01000001.1"/>
</dbReference>
<evidence type="ECO:0000256" key="2">
    <source>
        <dbReference type="ARBA" id="ARBA00023002"/>
    </source>
</evidence>
<sequence length="274" mass="28123">MELPILFDSGAIYGKAGAAVGALDGKTALVTGASRGIGQAIAKRLAADGALVAVHYGSNDAAARRTVEDVKAKGGKAFPVRAELGVAGDAERLWVGFDAGLRELGAEPGVDILVNNAGVAPAGDFTATTAADLDRAFAVNVKAPFRLVQTGLTRLRDGGTVVNISSSATRVASPMTMAYSMTKGALDVFTRTLAAALGERGITVNSVSPGFVETDINSAWLRGSEETYAQVVNAAALKRIGEPEDIADAVAFLASHDGRWITGHDLDATGGLRL</sequence>
<dbReference type="InterPro" id="IPR002347">
    <property type="entry name" value="SDR_fam"/>
</dbReference>
<proteinExistence type="inferred from homology"/>
<dbReference type="PANTHER" id="PTHR43639">
    <property type="entry name" value="OXIDOREDUCTASE, SHORT-CHAIN DEHYDROGENASE/REDUCTASE FAMILY (AFU_ORTHOLOGUE AFUA_5G02870)"/>
    <property type="match status" value="1"/>
</dbReference>
<dbReference type="FunFam" id="3.40.50.720:FF:000084">
    <property type="entry name" value="Short-chain dehydrogenase reductase"/>
    <property type="match status" value="1"/>
</dbReference>
<dbReference type="PANTHER" id="PTHR43639:SF1">
    <property type="entry name" value="SHORT-CHAIN DEHYDROGENASE_REDUCTASE FAMILY PROTEIN"/>
    <property type="match status" value="1"/>
</dbReference>
<name>A0A4Q7L8A6_9PSEU</name>
<keyword evidence="2" id="KW-0560">Oxidoreductase</keyword>